<dbReference type="EMBL" id="JARBJD010000013">
    <property type="protein sequence ID" value="KAK2962046.1"/>
    <property type="molecule type" value="Genomic_DNA"/>
</dbReference>
<dbReference type="Proteomes" id="UP001281761">
    <property type="component" value="Unassembled WGS sequence"/>
</dbReference>
<keyword evidence="3" id="KW-1185">Reference proteome</keyword>
<reference evidence="2 3" key="1">
    <citation type="journal article" date="2022" name="bioRxiv">
        <title>Genomics of Preaxostyla Flagellates Illuminates Evolutionary Transitions and the Path Towards Mitochondrial Loss.</title>
        <authorList>
            <person name="Novak L.V.F."/>
            <person name="Treitli S.C."/>
            <person name="Pyrih J."/>
            <person name="Halakuc P."/>
            <person name="Pipaliya S.V."/>
            <person name="Vacek V."/>
            <person name="Brzon O."/>
            <person name="Soukal P."/>
            <person name="Eme L."/>
            <person name="Dacks J.B."/>
            <person name="Karnkowska A."/>
            <person name="Elias M."/>
            <person name="Hampl V."/>
        </authorList>
    </citation>
    <scope>NUCLEOTIDE SEQUENCE [LARGE SCALE GENOMIC DNA]</scope>
    <source>
        <strain evidence="2">NAU3</strain>
        <tissue evidence="2">Gut</tissue>
    </source>
</reference>
<evidence type="ECO:0008006" key="4">
    <source>
        <dbReference type="Google" id="ProtNLM"/>
    </source>
</evidence>
<proteinExistence type="predicted"/>
<evidence type="ECO:0000313" key="2">
    <source>
        <dbReference type="EMBL" id="KAK2962046.1"/>
    </source>
</evidence>
<keyword evidence="1" id="KW-0175">Coiled coil</keyword>
<sequence length="192" mass="21391">MSQPKEIITLREELANAHVIMPPELLLKIRQEISNTENSIASHEATIATLRKEAVDLKQAGNTPGALAKVKEKAIAQKKLEKDRQRLEDLTQLLAQMGKESTPSEAAADENVSLSPELLLKIRRDIIFTECLIASHETIIANLTREALELHNTGNKAGAIVKLEGKKFSRSSLRWTETIFCNATPIFSLWIE</sequence>
<organism evidence="2 3">
    <name type="scientific">Blattamonas nauphoetae</name>
    <dbReference type="NCBI Taxonomy" id="2049346"/>
    <lineage>
        <taxon>Eukaryota</taxon>
        <taxon>Metamonada</taxon>
        <taxon>Preaxostyla</taxon>
        <taxon>Oxymonadida</taxon>
        <taxon>Blattamonas</taxon>
    </lineage>
</organism>
<protein>
    <recommendedName>
        <fullName evidence="4">Seryl-tRNA synthetase</fullName>
    </recommendedName>
</protein>
<evidence type="ECO:0000313" key="3">
    <source>
        <dbReference type="Proteomes" id="UP001281761"/>
    </source>
</evidence>
<comment type="caution">
    <text evidence="2">The sequence shown here is derived from an EMBL/GenBank/DDBJ whole genome shotgun (WGS) entry which is preliminary data.</text>
</comment>
<evidence type="ECO:0000256" key="1">
    <source>
        <dbReference type="SAM" id="Coils"/>
    </source>
</evidence>
<name>A0ABQ9YEH1_9EUKA</name>
<gene>
    <name evidence="2" type="ORF">BLNAU_3102</name>
</gene>
<accession>A0ABQ9YEH1</accession>
<feature type="coiled-coil region" evidence="1">
    <location>
        <begin position="26"/>
        <end position="100"/>
    </location>
</feature>